<proteinExistence type="predicted"/>
<dbReference type="Proteomes" id="UP000887013">
    <property type="component" value="Unassembled WGS sequence"/>
</dbReference>
<accession>A0A8X6PNN4</accession>
<feature type="region of interest" description="Disordered" evidence="1">
    <location>
        <begin position="53"/>
        <end position="96"/>
    </location>
</feature>
<reference evidence="2" key="1">
    <citation type="submission" date="2020-08" db="EMBL/GenBank/DDBJ databases">
        <title>Multicomponent nature underlies the extraordinary mechanical properties of spider dragline silk.</title>
        <authorList>
            <person name="Kono N."/>
            <person name="Nakamura H."/>
            <person name="Mori M."/>
            <person name="Yoshida Y."/>
            <person name="Ohtoshi R."/>
            <person name="Malay A.D."/>
            <person name="Moran D.A.P."/>
            <person name="Tomita M."/>
            <person name="Numata K."/>
            <person name="Arakawa K."/>
        </authorList>
    </citation>
    <scope>NUCLEOTIDE SEQUENCE</scope>
</reference>
<comment type="caution">
    <text evidence="2">The sequence shown here is derived from an EMBL/GenBank/DDBJ whole genome shotgun (WGS) entry which is preliminary data.</text>
</comment>
<keyword evidence="3" id="KW-1185">Reference proteome</keyword>
<evidence type="ECO:0000313" key="2">
    <source>
        <dbReference type="EMBL" id="GFT80539.1"/>
    </source>
</evidence>
<evidence type="ECO:0000256" key="1">
    <source>
        <dbReference type="SAM" id="MobiDB-lite"/>
    </source>
</evidence>
<gene>
    <name evidence="2" type="ORF">NPIL_63691</name>
</gene>
<evidence type="ECO:0000313" key="3">
    <source>
        <dbReference type="Proteomes" id="UP000887013"/>
    </source>
</evidence>
<feature type="compositionally biased region" description="Basic and acidic residues" evidence="1">
    <location>
        <begin position="78"/>
        <end position="96"/>
    </location>
</feature>
<sequence>MQPYSSHKRVGRGQAPLYLWGPNSDHCFDPPLLQKQKNHFSGVIELFHPLSLDPTGRRSGFGRAPPPPTLSWRSRERHRAERDPLEIPDRMRGPCL</sequence>
<dbReference type="AlphaFoldDB" id="A0A8X6PNN4"/>
<protein>
    <submittedName>
        <fullName evidence="2">Uncharacterized protein</fullName>
    </submittedName>
</protein>
<organism evidence="2 3">
    <name type="scientific">Nephila pilipes</name>
    <name type="common">Giant wood spider</name>
    <name type="synonym">Nephila maculata</name>
    <dbReference type="NCBI Taxonomy" id="299642"/>
    <lineage>
        <taxon>Eukaryota</taxon>
        <taxon>Metazoa</taxon>
        <taxon>Ecdysozoa</taxon>
        <taxon>Arthropoda</taxon>
        <taxon>Chelicerata</taxon>
        <taxon>Arachnida</taxon>
        <taxon>Araneae</taxon>
        <taxon>Araneomorphae</taxon>
        <taxon>Entelegynae</taxon>
        <taxon>Araneoidea</taxon>
        <taxon>Nephilidae</taxon>
        <taxon>Nephila</taxon>
    </lineage>
</organism>
<name>A0A8X6PNN4_NEPPI</name>
<dbReference type="EMBL" id="BMAW01118564">
    <property type="protein sequence ID" value="GFT80539.1"/>
    <property type="molecule type" value="Genomic_DNA"/>
</dbReference>